<reference evidence="1" key="1">
    <citation type="journal article" date="2015" name="Nature">
        <title>Complex archaea that bridge the gap between prokaryotes and eukaryotes.</title>
        <authorList>
            <person name="Spang A."/>
            <person name="Saw J.H."/>
            <person name="Jorgensen S.L."/>
            <person name="Zaremba-Niedzwiedzka K."/>
            <person name="Martijn J."/>
            <person name="Lind A.E."/>
            <person name="van Eijk R."/>
            <person name="Schleper C."/>
            <person name="Guy L."/>
            <person name="Ettema T.J."/>
        </authorList>
    </citation>
    <scope>NUCLEOTIDE SEQUENCE</scope>
</reference>
<comment type="caution">
    <text evidence="1">The sequence shown here is derived from an EMBL/GenBank/DDBJ whole genome shotgun (WGS) entry which is preliminary data.</text>
</comment>
<evidence type="ECO:0000313" key="1">
    <source>
        <dbReference type="EMBL" id="KKM79246.1"/>
    </source>
</evidence>
<dbReference type="EMBL" id="LAZR01008360">
    <property type="protein sequence ID" value="KKM79246.1"/>
    <property type="molecule type" value="Genomic_DNA"/>
</dbReference>
<sequence>MVASSRHSGVRWDEDNSRLAVFVRGTSVAYFDDATNDLTLQVNGIAGLGTTTKVKMADDALLALGTNDDVVIWHQSAALSAGVEVDNAIVGTSVLADIPANSLIISDITADGDLVFAARTGADSLEYFRADASAKELSVN</sequence>
<name>A0A0F9KWR1_9ZZZZ</name>
<gene>
    <name evidence="1" type="ORF">LCGC14_1351790</name>
</gene>
<accession>A0A0F9KWR1</accession>
<protein>
    <submittedName>
        <fullName evidence="1">Uncharacterized protein</fullName>
    </submittedName>
</protein>
<proteinExistence type="predicted"/>
<dbReference type="AlphaFoldDB" id="A0A0F9KWR1"/>
<feature type="non-terminal residue" evidence="1">
    <location>
        <position position="140"/>
    </location>
</feature>
<organism evidence="1">
    <name type="scientific">marine sediment metagenome</name>
    <dbReference type="NCBI Taxonomy" id="412755"/>
    <lineage>
        <taxon>unclassified sequences</taxon>
        <taxon>metagenomes</taxon>
        <taxon>ecological metagenomes</taxon>
    </lineage>
</organism>